<reference evidence="3 4" key="1">
    <citation type="submission" date="2024-01" db="EMBL/GenBank/DDBJ databases">
        <title>Hyphobacterium bacterium isolated from marine sediment.</title>
        <authorList>
            <person name="Zhao S."/>
        </authorList>
    </citation>
    <scope>NUCLEOTIDE SEQUENCE [LARGE SCALE GENOMIC DNA]</scope>
    <source>
        <strain evidence="4">HN65</strain>
    </source>
</reference>
<comment type="similarity">
    <text evidence="1">Belongs to the bactofilin family.</text>
</comment>
<evidence type="ECO:0000256" key="2">
    <source>
        <dbReference type="SAM" id="MobiDB-lite"/>
    </source>
</evidence>
<accession>A0ABU7LLL3</accession>
<dbReference type="PANTHER" id="PTHR35024">
    <property type="entry name" value="HYPOTHETICAL CYTOSOLIC PROTEIN"/>
    <property type="match status" value="1"/>
</dbReference>
<feature type="region of interest" description="Disordered" evidence="2">
    <location>
        <begin position="96"/>
        <end position="166"/>
    </location>
</feature>
<keyword evidence="4" id="KW-1185">Reference proteome</keyword>
<dbReference type="Proteomes" id="UP001354971">
    <property type="component" value="Unassembled WGS sequence"/>
</dbReference>
<dbReference type="EMBL" id="JAZDRP010000001">
    <property type="protein sequence ID" value="MEE2524820.1"/>
    <property type="molecule type" value="Genomic_DNA"/>
</dbReference>
<feature type="compositionally biased region" description="Low complexity" evidence="2">
    <location>
        <begin position="109"/>
        <end position="156"/>
    </location>
</feature>
<dbReference type="Pfam" id="PF04519">
    <property type="entry name" value="Bactofilin"/>
    <property type="match status" value="1"/>
</dbReference>
<proteinExistence type="inferred from homology"/>
<evidence type="ECO:0000256" key="1">
    <source>
        <dbReference type="ARBA" id="ARBA00044755"/>
    </source>
</evidence>
<dbReference type="PANTHER" id="PTHR35024:SF4">
    <property type="entry name" value="POLYMER-FORMING CYTOSKELETAL PROTEIN"/>
    <property type="match status" value="1"/>
</dbReference>
<dbReference type="InterPro" id="IPR007607">
    <property type="entry name" value="BacA/B"/>
</dbReference>
<protein>
    <submittedName>
        <fullName evidence="3">Polymer-forming cytoskeletal protein</fullName>
    </submittedName>
</protein>
<name>A0ABU7LLL3_9PROT</name>
<comment type="caution">
    <text evidence="3">The sequence shown here is derived from an EMBL/GenBank/DDBJ whole genome shotgun (WGS) entry which is preliminary data.</text>
</comment>
<organism evidence="3 4">
    <name type="scientific">Hyphobacterium lacteum</name>
    <dbReference type="NCBI Taxonomy" id="3116575"/>
    <lineage>
        <taxon>Bacteria</taxon>
        <taxon>Pseudomonadati</taxon>
        <taxon>Pseudomonadota</taxon>
        <taxon>Alphaproteobacteria</taxon>
        <taxon>Maricaulales</taxon>
        <taxon>Maricaulaceae</taxon>
        <taxon>Hyphobacterium</taxon>
    </lineage>
</organism>
<gene>
    <name evidence="3" type="ORF">V0U79_00445</name>
</gene>
<evidence type="ECO:0000313" key="4">
    <source>
        <dbReference type="Proteomes" id="UP001354971"/>
    </source>
</evidence>
<dbReference type="RefSeq" id="WP_330197488.1">
    <property type="nucleotide sequence ID" value="NZ_JAZDRP010000001.1"/>
</dbReference>
<sequence>MKSKAPSIISADMVLQGSITSEGEVQLDGTVEGDVRAGSLTIGEDAAVDGQVVAESVIVRGRVKGSIKARQVQLASTARIEGDIVHSALSMESGAFFDGHCRHSSDPVADAGSAKKAAPAPNSSAPSGGSSSSKPSNDMSSGASSSSTSGSSTSPSLDLPKAKSSA</sequence>
<evidence type="ECO:0000313" key="3">
    <source>
        <dbReference type="EMBL" id="MEE2524820.1"/>
    </source>
</evidence>